<protein>
    <submittedName>
        <fullName evidence="1">Uncharacterized protein</fullName>
    </submittedName>
</protein>
<sequence length="45" mass="5172">MNRFLKMLQRCLRLRPIQPCAIGASDRSDVALIISMAEQLEAQQR</sequence>
<reference evidence="1 2" key="1">
    <citation type="journal article" date="2013" name="Mar. Genomics">
        <title>Expression of sulfatases in Rhodopirellula baltica and the diversity of sulfatases in the genus Rhodopirellula.</title>
        <authorList>
            <person name="Wegner C.E."/>
            <person name="Richter-Heitmann T."/>
            <person name="Klindworth A."/>
            <person name="Klockow C."/>
            <person name="Richter M."/>
            <person name="Achstetter T."/>
            <person name="Glockner F.O."/>
            <person name="Harder J."/>
        </authorList>
    </citation>
    <scope>NUCLEOTIDE SEQUENCE [LARGE SCALE GENOMIC DNA]</scope>
    <source>
        <strain evidence="1 2">WH47</strain>
    </source>
</reference>
<dbReference type="EMBL" id="AFAR01000131">
    <property type="protein sequence ID" value="EGF27629.1"/>
    <property type="molecule type" value="Genomic_DNA"/>
</dbReference>
<dbReference type="Proteomes" id="UP000006222">
    <property type="component" value="Unassembled WGS sequence"/>
</dbReference>
<gene>
    <name evidence="1" type="ORF">RBWH47_00283</name>
</gene>
<evidence type="ECO:0000313" key="1">
    <source>
        <dbReference type="EMBL" id="EGF27629.1"/>
    </source>
</evidence>
<dbReference type="AlphaFoldDB" id="F2ARS1"/>
<comment type="caution">
    <text evidence="1">The sequence shown here is derived from an EMBL/GenBank/DDBJ whole genome shotgun (WGS) entry which is preliminary data.</text>
</comment>
<name>F2ARS1_RHOBT</name>
<organism evidence="1 2">
    <name type="scientific">Rhodopirellula baltica WH47</name>
    <dbReference type="NCBI Taxonomy" id="991778"/>
    <lineage>
        <taxon>Bacteria</taxon>
        <taxon>Pseudomonadati</taxon>
        <taxon>Planctomycetota</taxon>
        <taxon>Planctomycetia</taxon>
        <taxon>Pirellulales</taxon>
        <taxon>Pirellulaceae</taxon>
        <taxon>Rhodopirellula</taxon>
    </lineage>
</organism>
<evidence type="ECO:0000313" key="2">
    <source>
        <dbReference type="Proteomes" id="UP000006222"/>
    </source>
</evidence>
<dbReference type="PATRIC" id="fig|991778.3.peg.2556"/>
<accession>F2ARS1</accession>
<proteinExistence type="predicted"/>